<gene>
    <name evidence="2" type="ORF">BJ212DRAFT_1586700</name>
</gene>
<dbReference type="GeneID" id="64636407"/>
<dbReference type="AlphaFoldDB" id="A0A9P7JF23"/>
<dbReference type="Proteomes" id="UP000807769">
    <property type="component" value="Unassembled WGS sequence"/>
</dbReference>
<dbReference type="EMBL" id="JABBWG010000010">
    <property type="protein sequence ID" value="KAG1819016.1"/>
    <property type="molecule type" value="Genomic_DNA"/>
</dbReference>
<keyword evidence="3" id="KW-1185">Reference proteome</keyword>
<feature type="region of interest" description="Disordered" evidence="1">
    <location>
        <begin position="185"/>
        <end position="232"/>
    </location>
</feature>
<reference evidence="2" key="1">
    <citation type="journal article" date="2020" name="New Phytol.">
        <title>Comparative genomics reveals dynamic genome evolution in host specialist ectomycorrhizal fungi.</title>
        <authorList>
            <person name="Lofgren L.A."/>
            <person name="Nguyen N.H."/>
            <person name="Vilgalys R."/>
            <person name="Ruytinx J."/>
            <person name="Liao H.L."/>
            <person name="Branco S."/>
            <person name="Kuo A."/>
            <person name="LaButti K."/>
            <person name="Lipzen A."/>
            <person name="Andreopoulos W."/>
            <person name="Pangilinan J."/>
            <person name="Riley R."/>
            <person name="Hundley H."/>
            <person name="Na H."/>
            <person name="Barry K."/>
            <person name="Grigoriev I.V."/>
            <person name="Stajich J.E."/>
            <person name="Kennedy P.G."/>
        </authorList>
    </citation>
    <scope>NUCLEOTIDE SEQUENCE</scope>
    <source>
        <strain evidence="2">MN1</strain>
    </source>
</reference>
<comment type="caution">
    <text evidence="2">The sequence shown here is derived from an EMBL/GenBank/DDBJ whole genome shotgun (WGS) entry which is preliminary data.</text>
</comment>
<dbReference type="RefSeq" id="XP_041194693.1">
    <property type="nucleotide sequence ID" value="XM_041342391.1"/>
</dbReference>
<evidence type="ECO:0000256" key="1">
    <source>
        <dbReference type="SAM" id="MobiDB-lite"/>
    </source>
</evidence>
<sequence length="232" mass="25714">MSPQSAIQFNDPLVTNYNSMDVDESTVSWASLDDLYLGPDDDIEYDSLSSRSPDVLAAIPNQSPLAQADHPGFLIDPDLYLGPEDDIIDVDELLDSADPKIDVLAASEASMSLCALHFMWSDDGLMKSRGLLKAGYSGGVLEDFWRSVGNIQRSMGEFQRNAGSAQESSHCKVILLQETGWKDRRSKGLEDRRTEGQDVQRYEGQEDRMSKEVDYPKVESEGQGLDLSLERG</sequence>
<name>A0A9P7JF23_9AGAM</name>
<accession>A0A9P7JF23</accession>
<organism evidence="2 3">
    <name type="scientific">Suillus subaureus</name>
    <dbReference type="NCBI Taxonomy" id="48587"/>
    <lineage>
        <taxon>Eukaryota</taxon>
        <taxon>Fungi</taxon>
        <taxon>Dikarya</taxon>
        <taxon>Basidiomycota</taxon>
        <taxon>Agaricomycotina</taxon>
        <taxon>Agaricomycetes</taxon>
        <taxon>Agaricomycetidae</taxon>
        <taxon>Boletales</taxon>
        <taxon>Suillineae</taxon>
        <taxon>Suillaceae</taxon>
        <taxon>Suillus</taxon>
    </lineage>
</organism>
<evidence type="ECO:0000313" key="3">
    <source>
        <dbReference type="Proteomes" id="UP000807769"/>
    </source>
</evidence>
<evidence type="ECO:0000313" key="2">
    <source>
        <dbReference type="EMBL" id="KAG1819016.1"/>
    </source>
</evidence>
<protein>
    <submittedName>
        <fullName evidence="2">Uncharacterized protein</fullName>
    </submittedName>
</protein>
<proteinExistence type="predicted"/>
<feature type="compositionally biased region" description="Basic and acidic residues" evidence="1">
    <location>
        <begin position="185"/>
        <end position="220"/>
    </location>
</feature>